<dbReference type="AlphaFoldDB" id="A0A0A8Z004"/>
<name>A0A0A8Z004_ARUDO</name>
<accession>A0A0A8Z004</accession>
<reference evidence="1" key="2">
    <citation type="journal article" date="2015" name="Data Brief">
        <title>Shoot transcriptome of the giant reed, Arundo donax.</title>
        <authorList>
            <person name="Barrero R.A."/>
            <person name="Guerrero F.D."/>
            <person name="Moolhuijzen P."/>
            <person name="Goolsby J.A."/>
            <person name="Tidwell J."/>
            <person name="Bellgard S.E."/>
            <person name="Bellgard M.I."/>
        </authorList>
    </citation>
    <scope>NUCLEOTIDE SEQUENCE</scope>
    <source>
        <tissue evidence="1">Shoot tissue taken approximately 20 cm above the soil surface</tissue>
    </source>
</reference>
<dbReference type="EMBL" id="GBRH01267820">
    <property type="protein sequence ID" value="JAD30075.1"/>
    <property type="molecule type" value="Transcribed_RNA"/>
</dbReference>
<protein>
    <submittedName>
        <fullName evidence="1">Uncharacterized protein</fullName>
    </submittedName>
</protein>
<reference evidence="1" key="1">
    <citation type="submission" date="2014-09" db="EMBL/GenBank/DDBJ databases">
        <authorList>
            <person name="Magalhaes I.L.F."/>
            <person name="Oliveira U."/>
            <person name="Santos F.R."/>
            <person name="Vidigal T.H.D.A."/>
            <person name="Brescovit A.D."/>
            <person name="Santos A.J."/>
        </authorList>
    </citation>
    <scope>NUCLEOTIDE SEQUENCE</scope>
    <source>
        <tissue evidence="1">Shoot tissue taken approximately 20 cm above the soil surface</tissue>
    </source>
</reference>
<evidence type="ECO:0000313" key="1">
    <source>
        <dbReference type="EMBL" id="JAD30075.1"/>
    </source>
</evidence>
<proteinExistence type="predicted"/>
<organism evidence="1">
    <name type="scientific">Arundo donax</name>
    <name type="common">Giant reed</name>
    <name type="synonym">Donax arundinaceus</name>
    <dbReference type="NCBI Taxonomy" id="35708"/>
    <lineage>
        <taxon>Eukaryota</taxon>
        <taxon>Viridiplantae</taxon>
        <taxon>Streptophyta</taxon>
        <taxon>Embryophyta</taxon>
        <taxon>Tracheophyta</taxon>
        <taxon>Spermatophyta</taxon>
        <taxon>Magnoliopsida</taxon>
        <taxon>Liliopsida</taxon>
        <taxon>Poales</taxon>
        <taxon>Poaceae</taxon>
        <taxon>PACMAD clade</taxon>
        <taxon>Arundinoideae</taxon>
        <taxon>Arundineae</taxon>
        <taxon>Arundo</taxon>
    </lineage>
</organism>
<sequence length="32" mass="3834">MLKLLPLTSYLTRMYICCSSLTCSTRFRPRFM</sequence>